<evidence type="ECO:0000256" key="7">
    <source>
        <dbReference type="ARBA" id="ARBA00023242"/>
    </source>
</evidence>
<organism evidence="10 11">
    <name type="scientific">Agrocybe chaxingu</name>
    <dbReference type="NCBI Taxonomy" id="84603"/>
    <lineage>
        <taxon>Eukaryota</taxon>
        <taxon>Fungi</taxon>
        <taxon>Dikarya</taxon>
        <taxon>Basidiomycota</taxon>
        <taxon>Agaricomycotina</taxon>
        <taxon>Agaricomycetes</taxon>
        <taxon>Agaricomycetidae</taxon>
        <taxon>Agaricales</taxon>
        <taxon>Agaricineae</taxon>
        <taxon>Strophariaceae</taxon>
        <taxon>Agrocybe</taxon>
    </lineage>
</organism>
<evidence type="ECO:0000256" key="5">
    <source>
        <dbReference type="ARBA" id="ARBA00022737"/>
    </source>
</evidence>
<dbReference type="InterPro" id="IPR045075">
    <property type="entry name" value="Syf1-like"/>
</dbReference>
<dbReference type="EMBL" id="JANKHO010000397">
    <property type="protein sequence ID" value="KAJ3510460.1"/>
    <property type="molecule type" value="Genomic_DNA"/>
</dbReference>
<proteinExistence type="inferred from homology"/>
<dbReference type="GO" id="GO:0071007">
    <property type="term" value="C:U2-type catalytic step 2 spliceosome"/>
    <property type="evidence" value="ECO:0007669"/>
    <property type="project" value="TreeGrafter"/>
</dbReference>
<comment type="similarity">
    <text evidence="2">Belongs to the crooked-neck family.</text>
</comment>
<keyword evidence="7" id="KW-0539">Nucleus</keyword>
<reference evidence="10" key="1">
    <citation type="submission" date="2022-07" db="EMBL/GenBank/DDBJ databases">
        <title>Genome Sequence of Agrocybe chaxingu.</title>
        <authorList>
            <person name="Buettner E."/>
        </authorList>
    </citation>
    <scope>NUCLEOTIDE SEQUENCE</scope>
    <source>
        <strain evidence="10">MP-N11</strain>
    </source>
</reference>
<dbReference type="SMART" id="SM00386">
    <property type="entry name" value="HAT"/>
    <property type="match status" value="7"/>
</dbReference>
<keyword evidence="6" id="KW-0508">mRNA splicing</keyword>
<protein>
    <recommendedName>
        <fullName evidence="9">Pre-mRNA-splicing factor Syf1-like N-terminal HAT-repeats domain-containing protein</fullName>
    </recommendedName>
</protein>
<evidence type="ECO:0000256" key="2">
    <source>
        <dbReference type="ARBA" id="ARBA00008644"/>
    </source>
</evidence>
<dbReference type="OrthoDB" id="541719at2759"/>
<dbReference type="SUPFAM" id="SSF48452">
    <property type="entry name" value="TPR-like"/>
    <property type="match status" value="1"/>
</dbReference>
<accession>A0A9W8K9E7</accession>
<dbReference type="AlphaFoldDB" id="A0A9W8K9E7"/>
<dbReference type="Pfam" id="PF23233">
    <property type="entry name" value="HAT_Syf1_CNRKL1_N"/>
    <property type="match status" value="1"/>
</dbReference>
<evidence type="ECO:0000256" key="1">
    <source>
        <dbReference type="ARBA" id="ARBA00004123"/>
    </source>
</evidence>
<dbReference type="InterPro" id="IPR003107">
    <property type="entry name" value="HAT"/>
</dbReference>
<keyword evidence="11" id="KW-1185">Reference proteome</keyword>
<comment type="subcellular location">
    <subcellularLocation>
        <location evidence="1">Nucleus</location>
    </subcellularLocation>
</comment>
<evidence type="ECO:0000256" key="3">
    <source>
        <dbReference type="ARBA" id="ARBA00022664"/>
    </source>
</evidence>
<dbReference type="PANTHER" id="PTHR11246">
    <property type="entry name" value="PRE-MRNA SPLICING FACTOR"/>
    <property type="match status" value="1"/>
</dbReference>
<evidence type="ECO:0000313" key="10">
    <source>
        <dbReference type="EMBL" id="KAJ3510460.1"/>
    </source>
</evidence>
<keyword evidence="5" id="KW-0677">Repeat</keyword>
<evidence type="ECO:0000259" key="9">
    <source>
        <dbReference type="Pfam" id="PF23233"/>
    </source>
</evidence>
<feature type="domain" description="Pre-mRNA-splicing factor Syf1-like N-terminal HAT-repeats" evidence="9">
    <location>
        <begin position="47"/>
        <end position="221"/>
    </location>
</feature>
<feature type="compositionally biased region" description="Acidic residues" evidence="8">
    <location>
        <begin position="420"/>
        <end position="430"/>
    </location>
</feature>
<gene>
    <name evidence="10" type="ORF">NLJ89_g4661</name>
</gene>
<comment type="caution">
    <text evidence="10">The sequence shown here is derived from an EMBL/GenBank/DDBJ whole genome shotgun (WGS) entry which is preliminary data.</text>
</comment>
<feature type="region of interest" description="Disordered" evidence="8">
    <location>
        <begin position="398"/>
        <end position="443"/>
    </location>
</feature>
<dbReference type="PANTHER" id="PTHR11246:SF3">
    <property type="entry name" value="CROOKED NECK-LIKE PROTEIN 1"/>
    <property type="match status" value="1"/>
</dbReference>
<dbReference type="Proteomes" id="UP001148786">
    <property type="component" value="Unassembled WGS sequence"/>
</dbReference>
<evidence type="ECO:0000256" key="4">
    <source>
        <dbReference type="ARBA" id="ARBA00022728"/>
    </source>
</evidence>
<dbReference type="Gene3D" id="1.25.40.10">
    <property type="entry name" value="Tetratricopeptide repeat domain"/>
    <property type="match status" value="1"/>
</dbReference>
<dbReference type="GO" id="GO:0000974">
    <property type="term" value="C:Prp19 complex"/>
    <property type="evidence" value="ECO:0007669"/>
    <property type="project" value="TreeGrafter"/>
</dbReference>
<dbReference type="GO" id="GO:0071011">
    <property type="term" value="C:precatalytic spliceosome"/>
    <property type="evidence" value="ECO:0007669"/>
    <property type="project" value="TreeGrafter"/>
</dbReference>
<evidence type="ECO:0000256" key="6">
    <source>
        <dbReference type="ARBA" id="ARBA00023187"/>
    </source>
</evidence>
<dbReference type="InterPro" id="IPR055433">
    <property type="entry name" value="HAT_Syf1-like_N"/>
</dbReference>
<dbReference type="GO" id="GO:0071014">
    <property type="term" value="C:post-mRNA release spliceosomal complex"/>
    <property type="evidence" value="ECO:0007669"/>
    <property type="project" value="TreeGrafter"/>
</dbReference>
<name>A0A9W8K9E7_9AGAR</name>
<dbReference type="GO" id="GO:0000245">
    <property type="term" value="P:spliceosomal complex assembly"/>
    <property type="evidence" value="ECO:0007669"/>
    <property type="project" value="TreeGrafter"/>
</dbReference>
<keyword evidence="4" id="KW-0747">Spliceosome</keyword>
<evidence type="ECO:0000313" key="11">
    <source>
        <dbReference type="Proteomes" id="UP001148786"/>
    </source>
</evidence>
<evidence type="ECO:0000256" key="8">
    <source>
        <dbReference type="SAM" id="MobiDB-lite"/>
    </source>
</evidence>
<dbReference type="InterPro" id="IPR011990">
    <property type="entry name" value="TPR-like_helical_dom_sf"/>
</dbReference>
<keyword evidence="3" id="KW-0507">mRNA processing</keyword>
<sequence length="443" mass="52133">METRVKEYERARVVYKSVGLFAAYSRFEKQFGTRGTLELTVLGKRRIKYEEEVSRDGPNYDTWFDYTRLEESAYRDLKDERGTKQELDAASERVTEIYERAVAQVPPANDKRYWRRYLFLWLNYALFEEIDRKDYSRTREIYRLAIELVPHKQFTFAKLWLLFAKFEIRQLDLNAARKILGNAIGMCPKGALFKGYINLEIELREFDRARKLYEKYLEFDPANSIAWLKYAELESYIDFEIEEGERETARSLYERLTQLSGHVKVWISYAMFEAESIPASSEWEGTSDDEENRPSLPGDISLARQVFERGYQDLKRQGLKEERLVLLEVWKIFEEKHGTAEDVAKVERMMPIFTKRRHVDRETGQLVEDWDRVFPDDERENNPASFKFLQLARAWKQSQVAGDRHGQETPTVTCPAADKSEDDPNEEDNGSDVASSHEEASNE</sequence>